<keyword evidence="3" id="KW-1185">Reference proteome</keyword>
<name>A0A565AXL8_9BRAS</name>
<sequence>MGKVNVLKSEVASLEANNEESKRIVTCLEQQLEFATSGATIINTWKITQEFKIAKHQIGKLRRPKQLIERY</sequence>
<organism evidence="2 3">
    <name type="scientific">Arabis nemorensis</name>
    <dbReference type="NCBI Taxonomy" id="586526"/>
    <lineage>
        <taxon>Eukaryota</taxon>
        <taxon>Viridiplantae</taxon>
        <taxon>Streptophyta</taxon>
        <taxon>Embryophyta</taxon>
        <taxon>Tracheophyta</taxon>
        <taxon>Spermatophyta</taxon>
        <taxon>Magnoliopsida</taxon>
        <taxon>eudicotyledons</taxon>
        <taxon>Gunneridae</taxon>
        <taxon>Pentapetalae</taxon>
        <taxon>rosids</taxon>
        <taxon>malvids</taxon>
        <taxon>Brassicales</taxon>
        <taxon>Brassicaceae</taxon>
        <taxon>Arabideae</taxon>
        <taxon>Arabis</taxon>
    </lineage>
</organism>
<evidence type="ECO:0000256" key="1">
    <source>
        <dbReference type="SAM" id="Coils"/>
    </source>
</evidence>
<gene>
    <name evidence="2" type="ORF">ANE_LOCUS4623</name>
</gene>
<comment type="caution">
    <text evidence="2">The sequence shown here is derived from an EMBL/GenBank/DDBJ whole genome shotgun (WGS) entry which is preliminary data.</text>
</comment>
<keyword evidence="1" id="KW-0175">Coiled coil</keyword>
<proteinExistence type="predicted"/>
<dbReference type="Proteomes" id="UP000489600">
    <property type="component" value="Unassembled WGS sequence"/>
</dbReference>
<reference evidence="2" key="1">
    <citation type="submission" date="2019-07" db="EMBL/GenBank/DDBJ databases">
        <authorList>
            <person name="Dittberner H."/>
        </authorList>
    </citation>
    <scope>NUCLEOTIDE SEQUENCE [LARGE SCALE GENOMIC DNA]</scope>
</reference>
<protein>
    <submittedName>
        <fullName evidence="2">Uncharacterized protein</fullName>
    </submittedName>
</protein>
<accession>A0A565AXL8</accession>
<evidence type="ECO:0000313" key="2">
    <source>
        <dbReference type="EMBL" id="VVA94178.1"/>
    </source>
</evidence>
<feature type="coiled-coil region" evidence="1">
    <location>
        <begin position="4"/>
        <end position="31"/>
    </location>
</feature>
<evidence type="ECO:0000313" key="3">
    <source>
        <dbReference type="Proteomes" id="UP000489600"/>
    </source>
</evidence>
<dbReference type="AlphaFoldDB" id="A0A565AXL8"/>
<dbReference type="EMBL" id="CABITT030000002">
    <property type="protein sequence ID" value="VVA94178.1"/>
    <property type="molecule type" value="Genomic_DNA"/>
</dbReference>